<gene>
    <name evidence="1" type="primary">rsmA</name>
    <name evidence="1" type="ORF">DGI_2131</name>
</gene>
<keyword evidence="1" id="KW-0489">Methyltransferase</keyword>
<dbReference type="CDD" id="cd02440">
    <property type="entry name" value="AdoMet_MTases"/>
    <property type="match status" value="1"/>
</dbReference>
<dbReference type="SUPFAM" id="SSF53335">
    <property type="entry name" value="S-adenosyl-L-methionine-dependent methyltransferases"/>
    <property type="match status" value="1"/>
</dbReference>
<dbReference type="HOGENOM" id="CLU_085338_0_0_7"/>
<organism evidence="1 2">
    <name type="scientific">Megalodesulfovibrio gigas (strain ATCC 19364 / DSM 1382 / NCIMB 9332 / VKM B-1759)</name>
    <name type="common">Desulfovibrio gigas</name>
    <dbReference type="NCBI Taxonomy" id="1121448"/>
    <lineage>
        <taxon>Bacteria</taxon>
        <taxon>Pseudomonadati</taxon>
        <taxon>Thermodesulfobacteriota</taxon>
        <taxon>Desulfovibrionia</taxon>
        <taxon>Desulfovibrionales</taxon>
        <taxon>Desulfovibrionaceae</taxon>
        <taxon>Megalodesulfovibrio</taxon>
    </lineage>
</organism>
<dbReference type="KEGG" id="dgg:DGI_2131"/>
<dbReference type="Gene3D" id="3.40.50.150">
    <property type="entry name" value="Vaccinia Virus protein VP39"/>
    <property type="match status" value="1"/>
</dbReference>
<dbReference type="Proteomes" id="UP000016587">
    <property type="component" value="Chromosome"/>
</dbReference>
<accession>T2GC61</accession>
<keyword evidence="2" id="KW-1185">Reference proteome</keyword>
<dbReference type="PATRIC" id="fig|1121448.10.peg.2086"/>
<evidence type="ECO:0000313" key="1">
    <source>
        <dbReference type="EMBL" id="AGW13893.1"/>
    </source>
</evidence>
<dbReference type="EMBL" id="CP006585">
    <property type="protein sequence ID" value="AGW13893.1"/>
    <property type="molecule type" value="Genomic_DNA"/>
</dbReference>
<name>T2GC61_MEGG1</name>
<proteinExistence type="predicted"/>
<reference evidence="2" key="2">
    <citation type="submission" date="2013-07" db="EMBL/GenBank/DDBJ databases">
        <authorList>
            <person name="Morais-Silva F.O."/>
            <person name="Rezende A.M."/>
            <person name="Pimentel C."/>
            <person name="Resende D.M."/>
            <person name="Santos C.I."/>
            <person name="Clemente C."/>
            <person name="de Oliveira L.M."/>
            <person name="da Silva S.M."/>
            <person name="Costa D.A."/>
            <person name="Varela-Raposo A."/>
            <person name="Horacio E.C.A."/>
            <person name="Matos M."/>
            <person name="Flores O."/>
            <person name="Ruiz J.C."/>
            <person name="Rodrigues-Pousada C."/>
        </authorList>
    </citation>
    <scope>NUCLEOTIDE SEQUENCE [LARGE SCALE GENOMIC DNA]</scope>
    <source>
        <strain evidence="2">ATCC 19364 / DSM 1382 / NCIMB 9332 / VKM B-1759</strain>
    </source>
</reference>
<dbReference type="GO" id="GO:0032259">
    <property type="term" value="P:methylation"/>
    <property type="evidence" value="ECO:0007669"/>
    <property type="project" value="UniProtKB-KW"/>
</dbReference>
<evidence type="ECO:0000313" key="2">
    <source>
        <dbReference type="Proteomes" id="UP000016587"/>
    </source>
</evidence>
<sequence length="220" mass="24501">MRETRALAAPWNRLCCVEQHMTDSLRFFFAWATDPLRVASVIPSSRALARAMTAEIQCESAPVIELGPGTGVFTRALLARGVPQEHLILVEYGQEFADLLRKRYPCADVICADAARLCKLSGIGATKPGAVVSGLPLLAMPRRKVYAILRGAFQQLREDGAFYQFTYGFRCPIPREIRTRLGLKVERIGWVLENFPPAQVYRVTRRTPPAGQCPTPTLLQ</sequence>
<dbReference type="InterPro" id="IPR029063">
    <property type="entry name" value="SAM-dependent_MTases_sf"/>
</dbReference>
<keyword evidence="1" id="KW-0808">Transferase</keyword>
<dbReference type="STRING" id="1121448.DGI_2131"/>
<dbReference type="GO" id="GO:0008168">
    <property type="term" value="F:methyltransferase activity"/>
    <property type="evidence" value="ECO:0007669"/>
    <property type="project" value="UniProtKB-KW"/>
</dbReference>
<protein>
    <submittedName>
        <fullName evidence="1">Putative phospholipid N-methyltransferase</fullName>
    </submittedName>
</protein>
<dbReference type="AlphaFoldDB" id="T2GC61"/>
<reference evidence="1 2" key="1">
    <citation type="journal article" date="2013" name="J. Bacteriol.">
        <title>Roles of HynAB and Ech, the only two hydrogenases found in the model sulfate reducer Desulfovibrio gigas.</title>
        <authorList>
            <person name="Morais-Silva F.O."/>
            <person name="Santos C.I."/>
            <person name="Rodrigues R."/>
            <person name="Pereira I.A."/>
            <person name="Rodrigues-Pousada C."/>
        </authorList>
    </citation>
    <scope>NUCLEOTIDE SEQUENCE [LARGE SCALE GENOMIC DNA]</scope>
    <source>
        <strain evidence="2">ATCC 19364 / DSM 1382 / NCIMB 9332 / VKM B-1759</strain>
    </source>
</reference>
<dbReference type="eggNOG" id="COG3963">
    <property type="taxonomic scope" value="Bacteria"/>
</dbReference>